<keyword evidence="1" id="KW-0732">Signal</keyword>
<feature type="signal peptide" evidence="1">
    <location>
        <begin position="1"/>
        <end position="22"/>
    </location>
</feature>
<dbReference type="EMBL" id="JACGLT010000003">
    <property type="protein sequence ID" value="MBA6152047.1"/>
    <property type="molecule type" value="Genomic_DNA"/>
</dbReference>
<evidence type="ECO:0000256" key="1">
    <source>
        <dbReference type="SAM" id="SignalP"/>
    </source>
</evidence>
<proteinExistence type="predicted"/>
<name>A0A7W2M3K0_9FLAO</name>
<dbReference type="AlphaFoldDB" id="A0A7W2M3K0"/>
<sequence>MMKKIFIFLLSVVMIIAINSCYNDTGNYDYSQLSNVTITAQDTVYVTQFNTLTVPVEIDLDGMAEDDYTYSWRLWSNEIGNKLKKSISDTKELSYEVVEVPGSYTLVFTTTNKLTNVSEYKTIDLMVQGVISEGWMVLQEKDGKTDFDLIMSPYFSERHQEDIILRNLYESVNGEPLQGHGLKISNYFALGRYQYVVILTDEGGVRLSATTMQKTYDLSTLMFDEKPLQPENYFYFDYYWCLGRGNEVIISDGRYYINELLGEGYTEPILKDGETYRASKWGPKQLWTFKGMIYDELNGRFLGIQNPYLTATPLPEAVGRKFDWNNMGAKLLYMDTGFKHYDYGLMEDWDTQELSLYVLNFDVKNNFDVAMYSADNIPELANAKYYAIGERGNVFFYATDKDIYLYDYAGSNTGNKAHSVPIDERITNMKIFKPLVDRYITSHPYDNKILILSTHNDNTGEGKIYMYKFNESVGTIEKESEKVFDGFGRILDMDYNYAKYGS</sequence>
<comment type="caution">
    <text evidence="2">The sequence shown here is derived from an EMBL/GenBank/DDBJ whole genome shotgun (WGS) entry which is preliminary data.</text>
</comment>
<organism evidence="2 3">
    <name type="scientific">Gelidibacter maritimus</name>
    <dbReference type="NCBI Taxonomy" id="2761487"/>
    <lineage>
        <taxon>Bacteria</taxon>
        <taxon>Pseudomonadati</taxon>
        <taxon>Bacteroidota</taxon>
        <taxon>Flavobacteriia</taxon>
        <taxon>Flavobacteriales</taxon>
        <taxon>Flavobacteriaceae</taxon>
        <taxon>Gelidibacter</taxon>
    </lineage>
</organism>
<protein>
    <recommendedName>
        <fullName evidence="4">PKD-like family protein</fullName>
    </recommendedName>
</protein>
<feature type="chain" id="PRO_5031555690" description="PKD-like family protein" evidence="1">
    <location>
        <begin position="23"/>
        <end position="502"/>
    </location>
</feature>
<dbReference type="Proteomes" id="UP000541857">
    <property type="component" value="Unassembled WGS sequence"/>
</dbReference>
<accession>A0A7W2M3K0</accession>
<keyword evidence="3" id="KW-1185">Reference proteome</keyword>
<evidence type="ECO:0000313" key="2">
    <source>
        <dbReference type="EMBL" id="MBA6152047.1"/>
    </source>
</evidence>
<dbReference type="InterPro" id="IPR032183">
    <property type="entry name" value="PKD-like"/>
</dbReference>
<dbReference type="Pfam" id="PF16407">
    <property type="entry name" value="PKD_2"/>
    <property type="match status" value="1"/>
</dbReference>
<evidence type="ECO:0000313" key="3">
    <source>
        <dbReference type="Proteomes" id="UP000541857"/>
    </source>
</evidence>
<gene>
    <name evidence="2" type="ORF">H3Z82_04840</name>
</gene>
<evidence type="ECO:0008006" key="4">
    <source>
        <dbReference type="Google" id="ProtNLM"/>
    </source>
</evidence>
<dbReference type="RefSeq" id="WP_182203129.1">
    <property type="nucleotide sequence ID" value="NZ_JACGLT010000003.1"/>
</dbReference>
<reference evidence="2 3" key="1">
    <citation type="submission" date="2020-07" db="EMBL/GenBank/DDBJ databases">
        <title>Bacterium isolated from marine sediment.</title>
        <authorList>
            <person name="Shang D."/>
        </authorList>
    </citation>
    <scope>NUCLEOTIDE SEQUENCE [LARGE SCALE GENOMIC DNA]</scope>
    <source>
        <strain evidence="2 3">F6074</strain>
    </source>
</reference>